<keyword evidence="2" id="KW-1185">Reference proteome</keyword>
<evidence type="ECO:0000313" key="2">
    <source>
        <dbReference type="Proteomes" id="UP000018769"/>
    </source>
</evidence>
<accession>V6DFF2</accession>
<organism evidence="1 2">
    <name type="scientific">Candidatus Babela massiliensis</name>
    <dbReference type="NCBI Taxonomy" id="673862"/>
    <lineage>
        <taxon>Bacteria</taxon>
        <taxon>Candidatus Babelota</taxon>
        <taxon>Candidatus Babeliae</taxon>
        <taxon>Candidatus Babeliales</taxon>
        <taxon>Candidatus Babeliaceae</taxon>
        <taxon>Candidatus Babela</taxon>
    </lineage>
</organism>
<dbReference type="EMBL" id="HG793133">
    <property type="protein sequence ID" value="CDK30279.1"/>
    <property type="molecule type" value="Genomic_DNA"/>
</dbReference>
<dbReference type="RefSeq" id="WP_023791196.1">
    <property type="nucleotide sequence ID" value="NC_023003.1"/>
</dbReference>
<sequence length="235" mass="28002">MKYKVILGFLILINIFTAVYPMIGKSKAEIHQGNESYDDRINEPIDQVSEIEKMDKEIIKLFFIELIRSYINSYNDIFALYEGQLVRNLNYEHRFIYKYKVDQDLSNKMINLRLVCKKFRNVLQEYALDLEAIKSQLKKERFNYLREEIKSNYKDLTTYELDSKLAIILEKLEEDKDIETYKEGIRLVLSGADGVKIANKKGYNFLMYVSRRRLWMKLLTEIYPNLADWGISNRV</sequence>
<dbReference type="AlphaFoldDB" id="V6DFF2"/>
<gene>
    <name evidence="1" type="ORF">BABL1_gene_973</name>
</gene>
<dbReference type="KEGG" id="dpb:BABL1_gene_973"/>
<reference evidence="1 2" key="1">
    <citation type="journal article" date="2015" name="Biol. Direct">
        <title>Babela massiliensis, a representative of a widespread bacterial phylum with unusual adaptations to parasitism in amoebae.</title>
        <authorList>
            <person name="Pagnier I."/>
            <person name="Yutin N."/>
            <person name="Croce O."/>
            <person name="Makarova K.S."/>
            <person name="Wolf Y.I."/>
            <person name="Benamar S."/>
            <person name="Raoult D."/>
            <person name="Koonin E.V."/>
            <person name="La Scola B."/>
        </authorList>
    </citation>
    <scope>NUCLEOTIDE SEQUENCE [LARGE SCALE GENOMIC DNA]</scope>
    <source>
        <strain evidence="2">BABL1</strain>
    </source>
</reference>
<protein>
    <submittedName>
        <fullName evidence="1">Uncharacterized protein</fullName>
    </submittedName>
</protein>
<dbReference type="Proteomes" id="UP000018769">
    <property type="component" value="Chromosome I"/>
</dbReference>
<proteinExistence type="predicted"/>
<evidence type="ECO:0000313" key="1">
    <source>
        <dbReference type="EMBL" id="CDK30279.1"/>
    </source>
</evidence>
<dbReference type="HOGENOM" id="CLU_1178506_0_0_7"/>
<name>V6DFF2_9BACT</name>